<comment type="caution">
    <text evidence="7">The sequence shown here is derived from an EMBL/GenBank/DDBJ whole genome shotgun (WGS) entry which is preliminary data.</text>
</comment>
<dbReference type="SUPFAM" id="SSF57903">
    <property type="entry name" value="FYVE/PHD zinc finger"/>
    <property type="match status" value="2"/>
</dbReference>
<keyword evidence="2 4" id="KW-0863">Zinc-finger</keyword>
<feature type="compositionally biased region" description="Polar residues" evidence="5">
    <location>
        <begin position="54"/>
        <end position="65"/>
    </location>
</feature>
<dbReference type="InterPro" id="IPR019787">
    <property type="entry name" value="Znf_PHD-finger"/>
</dbReference>
<evidence type="ECO:0000256" key="2">
    <source>
        <dbReference type="ARBA" id="ARBA00022771"/>
    </source>
</evidence>
<feature type="compositionally biased region" description="Polar residues" evidence="5">
    <location>
        <begin position="83"/>
        <end position="109"/>
    </location>
</feature>
<dbReference type="Gene3D" id="3.30.40.10">
    <property type="entry name" value="Zinc/RING finger domain, C3HC4 (zinc finger)"/>
    <property type="match status" value="1"/>
</dbReference>
<dbReference type="PROSITE" id="PS01359">
    <property type="entry name" value="ZF_PHD_1"/>
    <property type="match status" value="1"/>
</dbReference>
<dbReference type="EMBL" id="JAMZMK010000980">
    <property type="protein sequence ID" value="KAI7755597.1"/>
    <property type="molecule type" value="Genomic_DNA"/>
</dbReference>
<proteinExistence type="predicted"/>
<keyword evidence="8" id="KW-1185">Reference proteome</keyword>
<keyword evidence="3" id="KW-0862">Zinc</keyword>
<dbReference type="PANTHER" id="PTHR47162">
    <property type="entry name" value="OS02G0192300 PROTEIN"/>
    <property type="match status" value="1"/>
</dbReference>
<feature type="region of interest" description="Disordered" evidence="5">
    <location>
        <begin position="1"/>
        <end position="31"/>
    </location>
</feature>
<evidence type="ECO:0000313" key="8">
    <source>
        <dbReference type="Proteomes" id="UP001206925"/>
    </source>
</evidence>
<feature type="compositionally biased region" description="Basic and acidic residues" evidence="5">
    <location>
        <begin position="73"/>
        <end position="82"/>
    </location>
</feature>
<evidence type="ECO:0000256" key="5">
    <source>
        <dbReference type="SAM" id="MobiDB-lite"/>
    </source>
</evidence>
<dbReference type="Gene3D" id="2.30.30.1150">
    <property type="match status" value="1"/>
</dbReference>
<accession>A0AAD5D9A5</accession>
<evidence type="ECO:0000259" key="6">
    <source>
        <dbReference type="PROSITE" id="PS50016"/>
    </source>
</evidence>
<reference evidence="7" key="1">
    <citation type="submission" date="2022-06" db="EMBL/GenBank/DDBJ databases">
        <title>Uncovering the hologenomic basis of an extraordinary plant invasion.</title>
        <authorList>
            <person name="Bieker V.C."/>
            <person name="Martin M.D."/>
            <person name="Gilbert T."/>
            <person name="Hodgins K."/>
            <person name="Battlay P."/>
            <person name="Petersen B."/>
            <person name="Wilson J."/>
        </authorList>
    </citation>
    <scope>NUCLEOTIDE SEQUENCE</scope>
    <source>
        <strain evidence="7">AA19_3_7</strain>
        <tissue evidence="7">Leaf</tissue>
    </source>
</reference>
<dbReference type="PANTHER" id="PTHR47162:SF9">
    <property type="entry name" value="PHD FINGER PROTEIN EHD3-LIKE"/>
    <property type="match status" value="1"/>
</dbReference>
<dbReference type="Pfam" id="PF00628">
    <property type="entry name" value="PHD"/>
    <property type="match status" value="1"/>
</dbReference>
<dbReference type="InterPro" id="IPR001965">
    <property type="entry name" value="Znf_PHD"/>
</dbReference>
<evidence type="ECO:0000313" key="7">
    <source>
        <dbReference type="EMBL" id="KAI7755597.1"/>
    </source>
</evidence>
<gene>
    <name evidence="7" type="ORF">M8C21_029303</name>
</gene>
<dbReference type="InterPro" id="IPR013083">
    <property type="entry name" value="Znf_RING/FYVE/PHD"/>
</dbReference>
<organism evidence="7 8">
    <name type="scientific">Ambrosia artemisiifolia</name>
    <name type="common">Common ragweed</name>
    <dbReference type="NCBI Taxonomy" id="4212"/>
    <lineage>
        <taxon>Eukaryota</taxon>
        <taxon>Viridiplantae</taxon>
        <taxon>Streptophyta</taxon>
        <taxon>Embryophyta</taxon>
        <taxon>Tracheophyta</taxon>
        <taxon>Spermatophyta</taxon>
        <taxon>Magnoliopsida</taxon>
        <taxon>eudicotyledons</taxon>
        <taxon>Gunneridae</taxon>
        <taxon>Pentapetalae</taxon>
        <taxon>asterids</taxon>
        <taxon>campanulids</taxon>
        <taxon>Asterales</taxon>
        <taxon>Asteraceae</taxon>
        <taxon>Asteroideae</taxon>
        <taxon>Heliantheae alliance</taxon>
        <taxon>Heliantheae</taxon>
        <taxon>Ambrosia</taxon>
    </lineage>
</organism>
<protein>
    <recommendedName>
        <fullName evidence="6">PHD-type domain-containing protein</fullName>
    </recommendedName>
</protein>
<keyword evidence="1" id="KW-0479">Metal-binding</keyword>
<evidence type="ECO:0000256" key="4">
    <source>
        <dbReference type="PROSITE-ProRule" id="PRU00146"/>
    </source>
</evidence>
<name>A0AAD5D9A5_AMBAR</name>
<dbReference type="PROSITE" id="PS50016">
    <property type="entry name" value="ZF_PHD_2"/>
    <property type="match status" value="1"/>
</dbReference>
<dbReference type="GO" id="GO:0008270">
    <property type="term" value="F:zinc ion binding"/>
    <property type="evidence" value="ECO:0007669"/>
    <property type="project" value="UniProtKB-KW"/>
</dbReference>
<dbReference type="Proteomes" id="UP001206925">
    <property type="component" value="Unassembled WGS sequence"/>
</dbReference>
<sequence>MTNLDEKMKTADDSAPDQQAQDNHILSFDAFTNGPGECSRRPCSNGNENGLSGCIQNTSVPNQESGFMPLSKKSVDDAERSDNQTNSSAPTPSHVTSSGLFKQSDGSTSPDSCLGALSDILKSDEFSEVCGLLLKNFGVVNVNQVLHIDSISSKMKNGAYETSPMLYLKDIQQVWTKLQQAGNEMVTLANNLSDISRAHYDQCFRKPPATEAGGCQGCGEQAEVSNCLVCDSCEDIYHLSCTELAGTEIPPCWYCASCVSNGAGSPHDNCVVCEKLKASASIPNKVSTNDQSQDVPNGVEAKVNNNLHNVNDENQSSNICFMCKSEVKIGDEYKKCGHSLCVHKFYHSKCLTSKQSGVCGSCWYCPSCLCRRCLVDKDDDQIVLCDGCDEAYHIYCTSPQLLSIPKGSWFCRKCDRKVKGINTMKRVYESLQKKVKVEDGSEKAEHKEANDEREGLDMLVTAAKTLSHPGAFWNTRSNIL</sequence>
<feature type="compositionally biased region" description="Basic and acidic residues" evidence="5">
    <location>
        <begin position="1"/>
        <end position="12"/>
    </location>
</feature>
<dbReference type="AlphaFoldDB" id="A0AAD5D9A5"/>
<evidence type="ECO:0000256" key="1">
    <source>
        <dbReference type="ARBA" id="ARBA00022723"/>
    </source>
</evidence>
<dbReference type="InterPro" id="IPR011011">
    <property type="entry name" value="Znf_FYVE_PHD"/>
</dbReference>
<dbReference type="InterPro" id="IPR019786">
    <property type="entry name" value="Zinc_finger_PHD-type_CS"/>
</dbReference>
<feature type="domain" description="PHD-type" evidence="6">
    <location>
        <begin position="367"/>
        <end position="417"/>
    </location>
</feature>
<feature type="region of interest" description="Disordered" evidence="5">
    <location>
        <begin position="54"/>
        <end position="109"/>
    </location>
</feature>
<dbReference type="SMART" id="SM00249">
    <property type="entry name" value="PHD"/>
    <property type="match status" value="3"/>
</dbReference>
<evidence type="ECO:0000256" key="3">
    <source>
        <dbReference type="ARBA" id="ARBA00022833"/>
    </source>
</evidence>